<accession>A0A343TJN5</accession>
<dbReference type="InterPro" id="IPR036390">
    <property type="entry name" value="WH_DNA-bd_sf"/>
</dbReference>
<dbReference type="SUPFAM" id="SSF46785">
    <property type="entry name" value="Winged helix' DNA-binding domain"/>
    <property type="match status" value="1"/>
</dbReference>
<dbReference type="KEGG" id="hdf:AArcSl_1678"/>
<name>A0A343TJN5_9EURY</name>
<keyword evidence="1" id="KW-1133">Transmembrane helix</keyword>
<evidence type="ECO:0000313" key="2">
    <source>
        <dbReference type="EMBL" id="AUX09307.1"/>
    </source>
</evidence>
<feature type="transmembrane region" description="Helical" evidence="1">
    <location>
        <begin position="125"/>
        <end position="145"/>
    </location>
</feature>
<dbReference type="Proteomes" id="UP000263012">
    <property type="component" value="Chromosome"/>
</dbReference>
<keyword evidence="3" id="KW-1185">Reference proteome</keyword>
<evidence type="ECO:0000256" key="1">
    <source>
        <dbReference type="SAM" id="Phobius"/>
    </source>
</evidence>
<dbReference type="GeneID" id="37878035"/>
<keyword evidence="1" id="KW-0812">Transmembrane</keyword>
<gene>
    <name evidence="2" type="ORF">AArcSl_1678</name>
</gene>
<sequence>MSAIPPWIDERIERNLDNALTQEHVVETMLESDRPFFSIRQLHARIKPDVSRATVRNRLRELQEIDVVATETYPDSITLYYINYPESEWPLSPEGERALHADTPLDRLSTRGFLTLSDTAGIRTLVLAGFQLSLVLFALGGVLTISGSDITGTQSDIVLWDTAFDLLLVSLALLVVERVVRSVRDKYGPLNLFPST</sequence>
<feature type="transmembrane region" description="Helical" evidence="1">
    <location>
        <begin position="157"/>
        <end position="176"/>
    </location>
</feature>
<dbReference type="OrthoDB" id="275362at2157"/>
<reference evidence="3" key="1">
    <citation type="submission" date="2017-11" db="EMBL/GenBank/DDBJ databases">
        <title>Phenotypic and genomic properties of facultatively anaerobic sulfur-reducing natronoarchaea from hypersaline soda lakes.</title>
        <authorList>
            <person name="Sorokin D.Y."/>
            <person name="Kublanov I.V."/>
            <person name="Roman P."/>
            <person name="Sinninghe Damste J.S."/>
            <person name="Golyshin P.N."/>
            <person name="Rojo D."/>
            <person name="Ciordia S."/>
            <person name="Mena M.D.C."/>
            <person name="Ferrer M."/>
            <person name="Messina E."/>
            <person name="Smedile F."/>
            <person name="La Spada G."/>
            <person name="La Cono V."/>
            <person name="Yakimov M.M."/>
        </authorList>
    </citation>
    <scope>NUCLEOTIDE SEQUENCE [LARGE SCALE GENOMIC DNA]</scope>
    <source>
        <strain evidence="3">AArc-Sl</strain>
    </source>
</reference>
<dbReference type="Gene3D" id="1.10.10.10">
    <property type="entry name" value="Winged helix-like DNA-binding domain superfamily/Winged helix DNA-binding domain"/>
    <property type="match status" value="1"/>
</dbReference>
<evidence type="ECO:0000313" key="3">
    <source>
        <dbReference type="Proteomes" id="UP000263012"/>
    </source>
</evidence>
<proteinExistence type="predicted"/>
<organism evidence="2 3">
    <name type="scientific">Halalkaliarchaeum desulfuricum</name>
    <dbReference type="NCBI Taxonomy" id="2055893"/>
    <lineage>
        <taxon>Archaea</taxon>
        <taxon>Methanobacteriati</taxon>
        <taxon>Methanobacteriota</taxon>
        <taxon>Stenosarchaea group</taxon>
        <taxon>Halobacteria</taxon>
        <taxon>Halobacteriales</taxon>
        <taxon>Haloferacaceae</taxon>
        <taxon>Halalkaliarchaeum</taxon>
    </lineage>
</organism>
<keyword evidence="1" id="KW-0472">Membrane</keyword>
<protein>
    <submittedName>
        <fullName evidence="2">Uncharacterized protein</fullName>
    </submittedName>
</protein>
<dbReference type="EMBL" id="CP025066">
    <property type="protein sequence ID" value="AUX09307.1"/>
    <property type="molecule type" value="Genomic_DNA"/>
</dbReference>
<dbReference type="AlphaFoldDB" id="A0A343TJN5"/>
<dbReference type="RefSeq" id="WP_119817690.1">
    <property type="nucleotide sequence ID" value="NZ_CP025066.1"/>
</dbReference>
<dbReference type="InterPro" id="IPR036388">
    <property type="entry name" value="WH-like_DNA-bd_sf"/>
</dbReference>